<feature type="compositionally biased region" description="Polar residues" evidence="1">
    <location>
        <begin position="24"/>
        <end position="33"/>
    </location>
</feature>
<feature type="domain" description="Ty3 transposon capsid-like protein" evidence="2">
    <location>
        <begin position="251"/>
        <end position="392"/>
    </location>
</feature>
<dbReference type="AlphaFoldDB" id="A0A3N4HTZ8"/>
<feature type="compositionally biased region" description="Pro residues" evidence="1">
    <location>
        <begin position="191"/>
        <end position="214"/>
    </location>
</feature>
<evidence type="ECO:0000313" key="4">
    <source>
        <dbReference type="Proteomes" id="UP000275078"/>
    </source>
</evidence>
<dbReference type="Proteomes" id="UP000275078">
    <property type="component" value="Unassembled WGS sequence"/>
</dbReference>
<name>A0A3N4HTZ8_ASCIM</name>
<dbReference type="Pfam" id="PF19259">
    <property type="entry name" value="Ty3_capsid"/>
    <property type="match status" value="1"/>
</dbReference>
<feature type="region of interest" description="Disordered" evidence="1">
    <location>
        <begin position="437"/>
        <end position="499"/>
    </location>
</feature>
<dbReference type="PANTHER" id="PTHR45725:SF1">
    <property type="entry name" value="DISHEVELLED ASSOCIATED ACTIVATOR OF MORPHOGENESIS, ISOFORM D"/>
    <property type="match status" value="1"/>
</dbReference>
<evidence type="ECO:0000259" key="2">
    <source>
        <dbReference type="Pfam" id="PF19259"/>
    </source>
</evidence>
<dbReference type="PANTHER" id="PTHR45725">
    <property type="entry name" value="FORMIN HOMOLOGY 2 FAMILY MEMBER"/>
    <property type="match status" value="1"/>
</dbReference>
<feature type="compositionally biased region" description="Low complexity" evidence="1">
    <location>
        <begin position="437"/>
        <end position="447"/>
    </location>
</feature>
<feature type="compositionally biased region" description="Basic residues" evidence="1">
    <location>
        <begin position="459"/>
        <end position="472"/>
    </location>
</feature>
<feature type="region of interest" description="Disordered" evidence="1">
    <location>
        <begin position="167"/>
        <end position="229"/>
    </location>
</feature>
<evidence type="ECO:0000256" key="1">
    <source>
        <dbReference type="SAM" id="MobiDB-lite"/>
    </source>
</evidence>
<dbReference type="EMBL" id="ML119832">
    <property type="protein sequence ID" value="RPA73144.1"/>
    <property type="molecule type" value="Genomic_DNA"/>
</dbReference>
<accession>A0A3N4HTZ8</accession>
<protein>
    <recommendedName>
        <fullName evidence="2">Ty3 transposon capsid-like protein domain-containing protein</fullName>
    </recommendedName>
</protein>
<proteinExistence type="predicted"/>
<feature type="compositionally biased region" description="Low complexity" evidence="1">
    <location>
        <begin position="176"/>
        <end position="185"/>
    </location>
</feature>
<keyword evidence="4" id="KW-1185">Reference proteome</keyword>
<dbReference type="InterPro" id="IPR045358">
    <property type="entry name" value="Ty3_capsid"/>
</dbReference>
<dbReference type="STRING" id="1160509.A0A3N4HTZ8"/>
<sequence>MTIVTSAEPGHLSADKYRAPLRSRTPSPSQQVSPLPRSDKGKRPELPPVSPNDFFQLTTSSLPRAPVYTGVPTTMRAAYTGLLDALKPTNEDLCLDLRQQVLALNEQAADVDADGITIMDVLNVRLDKIRDWAQACRTSICTYYYNLQQEKEKHHNTKQLLAQYQQDNPAQPPAASPAAPQGLAAGDNNLAPPPPPPPPPPLAPPQDPESPWQPRPAGRTTTLPPPAPYPYMLAAPTALSLEIGEIPKTLKIPLQTNPVPNYNGNSDPESIFKFTVALEHHIRLLSHFTDLQRINYASSYLQGSASQWAEEWKVTRPVGSWQRWLREFKEEWLPPTASYYLGNKLDTMVLKNGSQIDQFNYEFSTTLALLGYKDMSSITEGHPYFKTYLSKINNPATQQAIQQQAYQHGLDRKPYSLYHVMRYASRLFAAKMLHQSPAAPKPAAGPASRSTKPKDRSIKRNRTKSKRPHRATARAIEDGSFSSGSEDSETEEVQAVQQRTNPTPYVWRCHLCMATNHLMRDCVLKPKLDELRRNTSGAGKA</sequence>
<dbReference type="InterPro" id="IPR051425">
    <property type="entry name" value="Formin_Homology"/>
</dbReference>
<evidence type="ECO:0000313" key="3">
    <source>
        <dbReference type="EMBL" id="RPA73144.1"/>
    </source>
</evidence>
<organism evidence="3 4">
    <name type="scientific">Ascobolus immersus RN42</name>
    <dbReference type="NCBI Taxonomy" id="1160509"/>
    <lineage>
        <taxon>Eukaryota</taxon>
        <taxon>Fungi</taxon>
        <taxon>Dikarya</taxon>
        <taxon>Ascomycota</taxon>
        <taxon>Pezizomycotina</taxon>
        <taxon>Pezizomycetes</taxon>
        <taxon>Pezizales</taxon>
        <taxon>Ascobolaceae</taxon>
        <taxon>Ascobolus</taxon>
    </lineage>
</organism>
<reference evidence="3 4" key="1">
    <citation type="journal article" date="2018" name="Nat. Ecol. Evol.">
        <title>Pezizomycetes genomes reveal the molecular basis of ectomycorrhizal truffle lifestyle.</title>
        <authorList>
            <person name="Murat C."/>
            <person name="Payen T."/>
            <person name="Noel B."/>
            <person name="Kuo A."/>
            <person name="Morin E."/>
            <person name="Chen J."/>
            <person name="Kohler A."/>
            <person name="Krizsan K."/>
            <person name="Balestrini R."/>
            <person name="Da Silva C."/>
            <person name="Montanini B."/>
            <person name="Hainaut M."/>
            <person name="Levati E."/>
            <person name="Barry K.W."/>
            <person name="Belfiori B."/>
            <person name="Cichocki N."/>
            <person name="Clum A."/>
            <person name="Dockter R.B."/>
            <person name="Fauchery L."/>
            <person name="Guy J."/>
            <person name="Iotti M."/>
            <person name="Le Tacon F."/>
            <person name="Lindquist E.A."/>
            <person name="Lipzen A."/>
            <person name="Malagnac F."/>
            <person name="Mello A."/>
            <person name="Molinier V."/>
            <person name="Miyauchi S."/>
            <person name="Poulain J."/>
            <person name="Riccioni C."/>
            <person name="Rubini A."/>
            <person name="Sitrit Y."/>
            <person name="Splivallo R."/>
            <person name="Traeger S."/>
            <person name="Wang M."/>
            <person name="Zifcakova L."/>
            <person name="Wipf D."/>
            <person name="Zambonelli A."/>
            <person name="Paolocci F."/>
            <person name="Nowrousian M."/>
            <person name="Ottonello S."/>
            <person name="Baldrian P."/>
            <person name="Spatafora J.W."/>
            <person name="Henrissat B."/>
            <person name="Nagy L.G."/>
            <person name="Aury J.M."/>
            <person name="Wincker P."/>
            <person name="Grigoriev I.V."/>
            <person name="Bonfante P."/>
            <person name="Martin F.M."/>
        </authorList>
    </citation>
    <scope>NUCLEOTIDE SEQUENCE [LARGE SCALE GENOMIC DNA]</scope>
    <source>
        <strain evidence="3 4">RN42</strain>
    </source>
</reference>
<feature type="region of interest" description="Disordered" evidence="1">
    <location>
        <begin position="1"/>
        <end position="54"/>
    </location>
</feature>
<gene>
    <name evidence="3" type="ORF">BJ508DRAFT_334364</name>
</gene>